<keyword evidence="2" id="KW-1185">Reference proteome</keyword>
<sequence>MGLPGSRWKVWKLNGDAWQAMKSYPADMMTGIPLRYSGRRGGGRTSGRNRTPARQEYNEEGGVYTEPEVNMHGTERTLVEEQHFTFEPEVKTALAREFTELMKATLLDLLAEALKKANEAGGSNMATDASIIEAVNAPPARGCDYKSFKACDPPVLTVKKDAVATFD</sequence>
<gene>
    <name evidence="1" type="ORF">L1987_06884</name>
</gene>
<evidence type="ECO:0000313" key="2">
    <source>
        <dbReference type="Proteomes" id="UP001056120"/>
    </source>
</evidence>
<dbReference type="EMBL" id="CM042019">
    <property type="protein sequence ID" value="KAI3825401.1"/>
    <property type="molecule type" value="Genomic_DNA"/>
</dbReference>
<reference evidence="2" key="1">
    <citation type="journal article" date="2022" name="Mol. Ecol. Resour.">
        <title>The genomes of chicory, endive, great burdock and yacon provide insights into Asteraceae palaeo-polyploidization history and plant inulin production.</title>
        <authorList>
            <person name="Fan W."/>
            <person name="Wang S."/>
            <person name="Wang H."/>
            <person name="Wang A."/>
            <person name="Jiang F."/>
            <person name="Liu H."/>
            <person name="Zhao H."/>
            <person name="Xu D."/>
            <person name="Zhang Y."/>
        </authorList>
    </citation>
    <scope>NUCLEOTIDE SEQUENCE [LARGE SCALE GENOMIC DNA]</scope>
    <source>
        <strain evidence="2">cv. Yunnan</strain>
    </source>
</reference>
<protein>
    <submittedName>
        <fullName evidence="1">Uncharacterized protein</fullName>
    </submittedName>
</protein>
<accession>A0ACB9JZJ7</accession>
<proteinExistence type="predicted"/>
<reference evidence="1 2" key="2">
    <citation type="journal article" date="2022" name="Mol. Ecol. Resour.">
        <title>The genomes of chicory, endive, great burdock and yacon provide insights into Asteraceae paleo-polyploidization history and plant inulin production.</title>
        <authorList>
            <person name="Fan W."/>
            <person name="Wang S."/>
            <person name="Wang H."/>
            <person name="Wang A."/>
            <person name="Jiang F."/>
            <person name="Liu H."/>
            <person name="Zhao H."/>
            <person name="Xu D."/>
            <person name="Zhang Y."/>
        </authorList>
    </citation>
    <scope>NUCLEOTIDE SEQUENCE [LARGE SCALE GENOMIC DNA]</scope>
    <source>
        <strain evidence="2">cv. Yunnan</strain>
        <tissue evidence="1">Leaves</tissue>
    </source>
</reference>
<dbReference type="Proteomes" id="UP001056120">
    <property type="component" value="Linkage Group LG02"/>
</dbReference>
<comment type="caution">
    <text evidence="1">The sequence shown here is derived from an EMBL/GenBank/DDBJ whole genome shotgun (WGS) entry which is preliminary data.</text>
</comment>
<name>A0ACB9JZJ7_9ASTR</name>
<evidence type="ECO:0000313" key="1">
    <source>
        <dbReference type="EMBL" id="KAI3825401.1"/>
    </source>
</evidence>
<organism evidence="1 2">
    <name type="scientific">Smallanthus sonchifolius</name>
    <dbReference type="NCBI Taxonomy" id="185202"/>
    <lineage>
        <taxon>Eukaryota</taxon>
        <taxon>Viridiplantae</taxon>
        <taxon>Streptophyta</taxon>
        <taxon>Embryophyta</taxon>
        <taxon>Tracheophyta</taxon>
        <taxon>Spermatophyta</taxon>
        <taxon>Magnoliopsida</taxon>
        <taxon>eudicotyledons</taxon>
        <taxon>Gunneridae</taxon>
        <taxon>Pentapetalae</taxon>
        <taxon>asterids</taxon>
        <taxon>campanulids</taxon>
        <taxon>Asterales</taxon>
        <taxon>Asteraceae</taxon>
        <taxon>Asteroideae</taxon>
        <taxon>Heliantheae alliance</taxon>
        <taxon>Millerieae</taxon>
        <taxon>Smallanthus</taxon>
    </lineage>
</organism>